<evidence type="ECO:0008006" key="4">
    <source>
        <dbReference type="Google" id="ProtNLM"/>
    </source>
</evidence>
<evidence type="ECO:0000256" key="1">
    <source>
        <dbReference type="SAM" id="Phobius"/>
    </source>
</evidence>
<dbReference type="Proteomes" id="UP000283469">
    <property type="component" value="Unassembled WGS sequence"/>
</dbReference>
<dbReference type="EMBL" id="QVRA01000006">
    <property type="protein sequence ID" value="RJG55509.1"/>
    <property type="molecule type" value="Genomic_DNA"/>
</dbReference>
<feature type="transmembrane region" description="Helical" evidence="1">
    <location>
        <begin position="205"/>
        <end position="227"/>
    </location>
</feature>
<keyword evidence="1" id="KW-0812">Transmembrane</keyword>
<name>A0A418YTX0_9SPHN</name>
<keyword evidence="3" id="KW-1185">Reference proteome</keyword>
<sequence length="263" mass="28943">MQPDDMRDQLAWRHARVKMQGGQLGGGEGSKSIAAPPAVPPALSTVDDLFESISSSYFMLRRGLAVVAFLLPIALWIVAGPEYLQTSISAYYHFSHVADGMSAYGAGAARNIFVGVLWMVGAFLYFYKGYSWQEDVALNIAGIAAIGIALFPMDWPEHAATTTAKIHYSSAVIFFVAIAYVCVFRSGDTLSIMEDGDVRRRFKRIYSVLGILMIACPVAVLLIHFLSGSPEKNYVVLLVELAGVWVFSTFWITKSREIALIER</sequence>
<keyword evidence="1" id="KW-1133">Transmembrane helix</keyword>
<protein>
    <recommendedName>
        <fullName evidence="4">DUF998 domain-containing protein</fullName>
    </recommendedName>
</protein>
<evidence type="ECO:0000313" key="2">
    <source>
        <dbReference type="EMBL" id="RJG55509.1"/>
    </source>
</evidence>
<feature type="transmembrane region" description="Helical" evidence="1">
    <location>
        <begin position="104"/>
        <end position="127"/>
    </location>
</feature>
<feature type="transmembrane region" description="Helical" evidence="1">
    <location>
        <begin position="233"/>
        <end position="253"/>
    </location>
</feature>
<feature type="transmembrane region" description="Helical" evidence="1">
    <location>
        <begin position="64"/>
        <end position="84"/>
    </location>
</feature>
<feature type="transmembrane region" description="Helical" evidence="1">
    <location>
        <begin position="165"/>
        <end position="184"/>
    </location>
</feature>
<dbReference type="InterPro" id="IPR009339">
    <property type="entry name" value="DUF998"/>
</dbReference>
<gene>
    <name evidence="2" type="ORF">D0Z70_08900</name>
</gene>
<accession>A0A418YTX0</accession>
<reference evidence="2 3" key="1">
    <citation type="submission" date="2018-08" db="EMBL/GenBank/DDBJ databases">
        <title>Sphingobium sp. EO9.</title>
        <authorList>
            <person name="Park Y."/>
            <person name="Kim K.H."/>
            <person name="Jeon C.O."/>
        </authorList>
    </citation>
    <scope>NUCLEOTIDE SEQUENCE [LARGE SCALE GENOMIC DNA]</scope>
    <source>
        <strain evidence="2 3">EO9</strain>
    </source>
</reference>
<dbReference type="AlphaFoldDB" id="A0A418YTX0"/>
<dbReference type="RefSeq" id="WP_119745480.1">
    <property type="nucleotide sequence ID" value="NZ_QVRA01000006.1"/>
</dbReference>
<feature type="transmembrane region" description="Helical" evidence="1">
    <location>
        <begin position="136"/>
        <end position="153"/>
    </location>
</feature>
<proteinExistence type="predicted"/>
<keyword evidence="1" id="KW-0472">Membrane</keyword>
<comment type="caution">
    <text evidence="2">The sequence shown here is derived from an EMBL/GenBank/DDBJ whole genome shotgun (WGS) entry which is preliminary data.</text>
</comment>
<dbReference type="Pfam" id="PF06197">
    <property type="entry name" value="DUF998"/>
    <property type="match status" value="1"/>
</dbReference>
<organism evidence="2 3">
    <name type="scientific">Sphingobium terrigena</name>
    <dbReference type="NCBI Taxonomy" id="2304063"/>
    <lineage>
        <taxon>Bacteria</taxon>
        <taxon>Pseudomonadati</taxon>
        <taxon>Pseudomonadota</taxon>
        <taxon>Alphaproteobacteria</taxon>
        <taxon>Sphingomonadales</taxon>
        <taxon>Sphingomonadaceae</taxon>
        <taxon>Sphingobium</taxon>
    </lineage>
</organism>
<dbReference type="OrthoDB" id="9803163at2"/>
<evidence type="ECO:0000313" key="3">
    <source>
        <dbReference type="Proteomes" id="UP000283469"/>
    </source>
</evidence>